<accession>A0A7S4T537</accession>
<sequence length="526" mass="56222">MSKAGSSAWSQAKGLFGSTAKVYPEGVKPPLGFVQVTKNKVSSVWNDASKVFSHKRHGVFPEHFSDIVPGGNPSPPGPSTAAVTTEMGKAAFKKASTKVLGKLDKESLSAIFNMDTMHVSTSGVYSNGKDFVLRGGPHFKKPERHEVNAIHTLQSSADPSSAIIFEAEPLRLDYRDGLPVMSACTSNSDCMMGACGRTRAGGNLVCCPEGETGLYGGFDYCVDSTLPGEECMFDEMCLDGYCSGGVGSGICIEARANGHGCTLDVHCLSGYCKDNSWFSTGTCTARLGNREKCTSGYDGQCASKACGRDSAGRYDDIGDTNYICCPSGDTVTVIFDYCTDLLEEGSSCKADEMCRSGFCNGSNGMGWVGKCYEPRDDGEACLDNGNDRSCKSGECGRDVKDNYICCPNGSWTSGAVEYCREMAGVGERCPGSASYNDNYCKNGKPCARIVSDDYICCPSGSWTSGTVEYCREMAGVGERCPGSASYNDNYCKDNKECGKRSTSDETYICCADGTYVPWLWVTDVCD</sequence>
<proteinExistence type="predicted"/>
<evidence type="ECO:0000313" key="1">
    <source>
        <dbReference type="EMBL" id="CAE4665926.1"/>
    </source>
</evidence>
<gene>
    <name evidence="1" type="ORF">DBRI00130_LOCUS42915</name>
</gene>
<dbReference type="EMBL" id="HBNS01059669">
    <property type="protein sequence ID" value="CAE4665926.1"/>
    <property type="molecule type" value="Transcribed_RNA"/>
</dbReference>
<name>A0A7S4T537_9STRA</name>
<reference evidence="1" key="1">
    <citation type="submission" date="2021-01" db="EMBL/GenBank/DDBJ databases">
        <authorList>
            <person name="Corre E."/>
            <person name="Pelletier E."/>
            <person name="Niang G."/>
            <person name="Scheremetjew M."/>
            <person name="Finn R."/>
            <person name="Kale V."/>
            <person name="Holt S."/>
            <person name="Cochrane G."/>
            <person name="Meng A."/>
            <person name="Brown T."/>
            <person name="Cohen L."/>
        </authorList>
    </citation>
    <scope>NUCLEOTIDE SEQUENCE</scope>
    <source>
        <strain evidence="1">GSO104</strain>
    </source>
</reference>
<protein>
    <submittedName>
        <fullName evidence="1">Uncharacterized protein</fullName>
    </submittedName>
</protein>
<dbReference type="AlphaFoldDB" id="A0A7S4T537"/>
<organism evidence="1">
    <name type="scientific">Ditylum brightwellii</name>
    <dbReference type="NCBI Taxonomy" id="49249"/>
    <lineage>
        <taxon>Eukaryota</taxon>
        <taxon>Sar</taxon>
        <taxon>Stramenopiles</taxon>
        <taxon>Ochrophyta</taxon>
        <taxon>Bacillariophyta</taxon>
        <taxon>Mediophyceae</taxon>
        <taxon>Lithodesmiophycidae</taxon>
        <taxon>Lithodesmiales</taxon>
        <taxon>Lithodesmiaceae</taxon>
        <taxon>Ditylum</taxon>
    </lineage>
</organism>